<accession>A0A7C5L5N2</accession>
<reference evidence="1" key="1">
    <citation type="journal article" date="2020" name="mSystems">
        <title>Genome- and Community-Level Interaction Insights into Carbon Utilization and Element Cycling Functions of Hydrothermarchaeota in Hydrothermal Sediment.</title>
        <authorList>
            <person name="Zhou Z."/>
            <person name="Liu Y."/>
            <person name="Xu W."/>
            <person name="Pan J."/>
            <person name="Luo Z.H."/>
            <person name="Li M."/>
        </authorList>
    </citation>
    <scope>NUCLEOTIDE SEQUENCE [LARGE SCALE GENOMIC DNA]</scope>
    <source>
        <strain evidence="1">HyVt-501</strain>
    </source>
</reference>
<organism evidence="1">
    <name type="scientific">Aquifex aeolicus</name>
    <dbReference type="NCBI Taxonomy" id="63363"/>
    <lineage>
        <taxon>Bacteria</taxon>
        <taxon>Pseudomonadati</taxon>
        <taxon>Aquificota</taxon>
        <taxon>Aquificia</taxon>
        <taxon>Aquificales</taxon>
        <taxon>Aquificaceae</taxon>
        <taxon>Aquifex</taxon>
    </lineage>
</organism>
<gene>
    <name evidence="1" type="ORF">ENJ61_04200</name>
</gene>
<dbReference type="Proteomes" id="UP000885792">
    <property type="component" value="Unassembled WGS sequence"/>
</dbReference>
<dbReference type="EMBL" id="DRNB01000153">
    <property type="protein sequence ID" value="HHJ64091.1"/>
    <property type="molecule type" value="Genomic_DNA"/>
</dbReference>
<name>A0A7C5L5N2_AQUAO</name>
<protein>
    <submittedName>
        <fullName evidence="1">Uncharacterized protein</fullName>
    </submittedName>
</protein>
<evidence type="ECO:0000313" key="1">
    <source>
        <dbReference type="EMBL" id="HHJ64091.1"/>
    </source>
</evidence>
<comment type="caution">
    <text evidence="1">The sequence shown here is derived from an EMBL/GenBank/DDBJ whole genome shotgun (WGS) entry which is preliminary data.</text>
</comment>
<sequence>MRFQGIPSEEAVLEFIQKLPEGEWVFEDLKEKRRELLSAESARRLLAGLIDQVKGWKESFATLGRGTVFVFVHDREKPRAFKIYDPSSLGCSTSLTPPRWKLYLRELGEI</sequence>
<proteinExistence type="predicted"/>
<dbReference type="AlphaFoldDB" id="A0A7C5L5N2"/>